<protein>
    <submittedName>
        <fullName evidence="2">Uncharacterized protein</fullName>
    </submittedName>
</protein>
<dbReference type="Proteomes" id="UP001159428">
    <property type="component" value="Unassembled WGS sequence"/>
</dbReference>
<dbReference type="EMBL" id="CALNXJ010000024">
    <property type="protein sequence ID" value="CAH3130236.1"/>
    <property type="molecule type" value="Genomic_DNA"/>
</dbReference>
<feature type="region of interest" description="Disordered" evidence="1">
    <location>
        <begin position="1"/>
        <end position="148"/>
    </location>
</feature>
<feature type="compositionally biased region" description="Basic and acidic residues" evidence="1">
    <location>
        <begin position="28"/>
        <end position="44"/>
    </location>
</feature>
<feature type="compositionally biased region" description="Polar residues" evidence="1">
    <location>
        <begin position="14"/>
        <end position="27"/>
    </location>
</feature>
<keyword evidence="3" id="KW-1185">Reference proteome</keyword>
<evidence type="ECO:0000256" key="1">
    <source>
        <dbReference type="SAM" id="MobiDB-lite"/>
    </source>
</evidence>
<gene>
    <name evidence="2" type="ORF">PMEA_00013873</name>
</gene>
<proteinExistence type="predicted"/>
<evidence type="ECO:0000313" key="3">
    <source>
        <dbReference type="Proteomes" id="UP001159428"/>
    </source>
</evidence>
<comment type="caution">
    <text evidence="2">The sequence shown here is derived from an EMBL/GenBank/DDBJ whole genome shotgun (WGS) entry which is preliminary data.</text>
</comment>
<name>A0AAU9WYQ4_9CNID</name>
<feature type="compositionally biased region" description="Basic and acidic residues" evidence="1">
    <location>
        <begin position="70"/>
        <end position="89"/>
    </location>
</feature>
<reference evidence="2 3" key="1">
    <citation type="submission" date="2022-05" db="EMBL/GenBank/DDBJ databases">
        <authorList>
            <consortium name="Genoscope - CEA"/>
            <person name="William W."/>
        </authorList>
    </citation>
    <scope>NUCLEOTIDE SEQUENCE [LARGE SCALE GENOMIC DNA]</scope>
</reference>
<feature type="compositionally biased region" description="Basic and acidic residues" evidence="1">
    <location>
        <begin position="101"/>
        <end position="116"/>
    </location>
</feature>
<sequence>MITHHFPIPASGERNVQSLSSAGTPLQETEKSKVETEEQSKEGGKFPIQEEGFEEFKKEKPVQETQVSREAQKVKDEDIRKAGEDERFQQEFGKGEPLQAENDRSTEASESYKEEASPIQETMAAGKGPFEETGLEVGVKIQHSDEKE</sequence>
<accession>A0AAU9WYQ4</accession>
<dbReference type="AlphaFoldDB" id="A0AAU9WYQ4"/>
<evidence type="ECO:0000313" key="2">
    <source>
        <dbReference type="EMBL" id="CAH3130236.1"/>
    </source>
</evidence>
<organism evidence="2 3">
    <name type="scientific">Pocillopora meandrina</name>
    <dbReference type="NCBI Taxonomy" id="46732"/>
    <lineage>
        <taxon>Eukaryota</taxon>
        <taxon>Metazoa</taxon>
        <taxon>Cnidaria</taxon>
        <taxon>Anthozoa</taxon>
        <taxon>Hexacorallia</taxon>
        <taxon>Scleractinia</taxon>
        <taxon>Astrocoeniina</taxon>
        <taxon>Pocilloporidae</taxon>
        <taxon>Pocillopora</taxon>
    </lineage>
</organism>